<sequence>MAEPTDTKGLPSICLSVVRDVASTHPGPFHFRAPSKIFWRLSEACFPTRQSVVMLPLASRCERPPPYDKKKRMVGACCTQIAEAAPK</sequence>
<evidence type="ECO:0000313" key="2">
    <source>
        <dbReference type="Proteomes" id="UP000499080"/>
    </source>
</evidence>
<reference evidence="1 2" key="1">
    <citation type="journal article" date="2019" name="Sci. Rep.">
        <title>Orb-weaving spider Araneus ventricosus genome elucidates the spidroin gene catalogue.</title>
        <authorList>
            <person name="Kono N."/>
            <person name="Nakamura H."/>
            <person name="Ohtoshi R."/>
            <person name="Moran D.A.P."/>
            <person name="Shinohara A."/>
            <person name="Yoshida Y."/>
            <person name="Fujiwara M."/>
            <person name="Mori M."/>
            <person name="Tomita M."/>
            <person name="Arakawa K."/>
        </authorList>
    </citation>
    <scope>NUCLEOTIDE SEQUENCE [LARGE SCALE GENOMIC DNA]</scope>
</reference>
<name>A0A4Y2I6B3_ARAVE</name>
<dbReference type="Proteomes" id="UP000499080">
    <property type="component" value="Unassembled WGS sequence"/>
</dbReference>
<accession>A0A4Y2I6B3</accession>
<keyword evidence="2" id="KW-1185">Reference proteome</keyword>
<protein>
    <submittedName>
        <fullName evidence="1">Uncharacterized protein</fullName>
    </submittedName>
</protein>
<gene>
    <name evidence="1" type="ORF">AVEN_94684_1</name>
</gene>
<evidence type="ECO:0000313" key="1">
    <source>
        <dbReference type="EMBL" id="GBM73238.1"/>
    </source>
</evidence>
<organism evidence="1 2">
    <name type="scientific">Araneus ventricosus</name>
    <name type="common">Orbweaver spider</name>
    <name type="synonym">Epeira ventricosa</name>
    <dbReference type="NCBI Taxonomy" id="182803"/>
    <lineage>
        <taxon>Eukaryota</taxon>
        <taxon>Metazoa</taxon>
        <taxon>Ecdysozoa</taxon>
        <taxon>Arthropoda</taxon>
        <taxon>Chelicerata</taxon>
        <taxon>Arachnida</taxon>
        <taxon>Araneae</taxon>
        <taxon>Araneomorphae</taxon>
        <taxon>Entelegynae</taxon>
        <taxon>Araneoidea</taxon>
        <taxon>Araneidae</taxon>
        <taxon>Araneus</taxon>
    </lineage>
</organism>
<dbReference type="EMBL" id="BGPR01002426">
    <property type="protein sequence ID" value="GBM73238.1"/>
    <property type="molecule type" value="Genomic_DNA"/>
</dbReference>
<dbReference type="AlphaFoldDB" id="A0A4Y2I6B3"/>
<proteinExistence type="predicted"/>
<comment type="caution">
    <text evidence="1">The sequence shown here is derived from an EMBL/GenBank/DDBJ whole genome shotgun (WGS) entry which is preliminary data.</text>
</comment>
<dbReference type="OrthoDB" id="1882297at2759"/>